<dbReference type="InterPro" id="IPR022854">
    <property type="entry name" value="GfcR-like"/>
</dbReference>
<keyword evidence="1 4" id="KW-0805">Transcription regulation</keyword>
<protein>
    <recommendedName>
        <fullName evidence="4">Transcriptional regulator GfcR</fullName>
    </recommendedName>
</protein>
<dbReference type="CDD" id="cd06223">
    <property type="entry name" value="PRTases_typeI"/>
    <property type="match status" value="1"/>
</dbReference>
<dbReference type="GO" id="GO:0003677">
    <property type="term" value="F:DNA binding"/>
    <property type="evidence" value="ECO:0007669"/>
    <property type="project" value="UniProtKB-UniRule"/>
</dbReference>
<dbReference type="InterPro" id="IPR000836">
    <property type="entry name" value="PRTase_dom"/>
</dbReference>
<evidence type="ECO:0000313" key="7">
    <source>
        <dbReference type="Proteomes" id="UP000028501"/>
    </source>
</evidence>
<dbReference type="EMBL" id="CP006577">
    <property type="protein sequence ID" value="AIG97206.1"/>
    <property type="molecule type" value="Genomic_DNA"/>
</dbReference>
<evidence type="ECO:0000256" key="4">
    <source>
        <dbReference type="HAMAP-Rule" id="MF_01214"/>
    </source>
</evidence>
<proteinExistence type="inferred from homology"/>
<dbReference type="GO" id="GO:0006222">
    <property type="term" value="P:UMP biosynthetic process"/>
    <property type="evidence" value="ECO:0007669"/>
    <property type="project" value="TreeGrafter"/>
</dbReference>
<accession>A0A075WB24</accession>
<dbReference type="KEGG" id="afg:AFULGI_00003870"/>
<dbReference type="HAMAP" id="MF_01214">
    <property type="entry name" value="GfcR"/>
    <property type="match status" value="1"/>
</dbReference>
<dbReference type="RefSeq" id="WP_010877893.1">
    <property type="nucleotide sequence ID" value="NZ_CP006577.1"/>
</dbReference>
<gene>
    <name evidence="4" type="primary">gfcR</name>
    <name evidence="6" type="ORF">AFULGI_00003870</name>
</gene>
<comment type="similarity">
    <text evidence="4">Belongs to the purine/pyrimidine phosphoribosyltransferase family. GfcR subfamily.</text>
</comment>
<dbReference type="Gene3D" id="3.40.50.2020">
    <property type="match status" value="1"/>
</dbReference>
<dbReference type="GO" id="GO:0004588">
    <property type="term" value="F:orotate phosphoribosyltransferase activity"/>
    <property type="evidence" value="ECO:0007669"/>
    <property type="project" value="TreeGrafter"/>
</dbReference>
<evidence type="ECO:0000256" key="3">
    <source>
        <dbReference type="ARBA" id="ARBA00023163"/>
    </source>
</evidence>
<dbReference type="GeneID" id="24793924"/>
<sequence length="195" mass="21535">MTKIETLVERARRLKEKGLTTEEIADELNVSRETALWLITRVGETPPSDIYVEWRELTKPSRLRLVAMAMADMIVSEVKEDIEVVVGIATSGIPLAAMVAEELGCEFTIYYPRKFKTDEEKPKGGILSENFARVSGKKCAIVDDITSTGRSIKEAIEVIEANDGKAVCAAVIVNKRGGNEIEGIPLLSMLKILRI</sequence>
<name>A0A075WB24_ARCFL</name>
<evidence type="ECO:0000256" key="1">
    <source>
        <dbReference type="ARBA" id="ARBA00023015"/>
    </source>
</evidence>
<organism evidence="6 7">
    <name type="scientific">Archaeoglobus fulgidus DSM 8774</name>
    <dbReference type="NCBI Taxonomy" id="1344584"/>
    <lineage>
        <taxon>Archaea</taxon>
        <taxon>Methanobacteriati</taxon>
        <taxon>Methanobacteriota</taxon>
        <taxon>Archaeoglobi</taxon>
        <taxon>Archaeoglobales</taxon>
        <taxon>Archaeoglobaceae</taxon>
        <taxon>Archaeoglobus</taxon>
    </lineage>
</organism>
<dbReference type="NCBIfam" id="NF002620">
    <property type="entry name" value="PRK02277.1"/>
    <property type="match status" value="1"/>
</dbReference>
<dbReference type="Pfam" id="PF00156">
    <property type="entry name" value="Pribosyltran"/>
    <property type="match status" value="1"/>
</dbReference>
<comment type="domain">
    <text evidence="4">Contains an N-terminal DNA-binding winged helix-turn-helix domain and a C-terminal regulatory domain (or effector binding domain) resembling phosphoribosyltransferase (PRT) domain.</text>
</comment>
<dbReference type="HOGENOM" id="CLU_111001_0_0_2"/>
<dbReference type="GO" id="GO:0019856">
    <property type="term" value="P:pyrimidine nucleobase biosynthetic process"/>
    <property type="evidence" value="ECO:0007669"/>
    <property type="project" value="TreeGrafter"/>
</dbReference>
<dbReference type="SMR" id="A0A075WB24"/>
<evidence type="ECO:0000259" key="5">
    <source>
        <dbReference type="Pfam" id="PF00156"/>
    </source>
</evidence>
<evidence type="ECO:0000313" key="6">
    <source>
        <dbReference type="EMBL" id="AIG97206.1"/>
    </source>
</evidence>
<dbReference type="InterPro" id="IPR029057">
    <property type="entry name" value="PRTase-like"/>
</dbReference>
<dbReference type="PANTHER" id="PTHR19278:SF41">
    <property type="entry name" value="PYRE-LIKE PROTEIN"/>
    <property type="match status" value="1"/>
</dbReference>
<dbReference type="Proteomes" id="UP000028501">
    <property type="component" value="Chromosome"/>
</dbReference>
<reference evidence="6 7" key="1">
    <citation type="submission" date="2013-07" db="EMBL/GenBank/DDBJ databases">
        <title>Genome of Archaeoglobus fulgidus.</title>
        <authorList>
            <person name="Fiebig A."/>
            <person name="Birkeland N.-K."/>
        </authorList>
    </citation>
    <scope>NUCLEOTIDE SEQUENCE [LARGE SCALE GENOMIC DNA]</scope>
    <source>
        <strain evidence="6 7">DSM 8774</strain>
    </source>
</reference>
<keyword evidence="2 4" id="KW-0238">DNA-binding</keyword>
<dbReference type="SUPFAM" id="SSF53271">
    <property type="entry name" value="PRTase-like"/>
    <property type="match status" value="1"/>
</dbReference>
<evidence type="ECO:0000256" key="2">
    <source>
        <dbReference type="ARBA" id="ARBA00023125"/>
    </source>
</evidence>
<keyword evidence="6" id="KW-0808">Transferase</keyword>
<feature type="domain" description="Phosphoribosyltransferase" evidence="5">
    <location>
        <begin position="54"/>
        <end position="179"/>
    </location>
</feature>
<dbReference type="GO" id="GO:0010468">
    <property type="term" value="P:regulation of gene expression"/>
    <property type="evidence" value="ECO:0007669"/>
    <property type="project" value="UniProtKB-UniRule"/>
</dbReference>
<keyword evidence="6" id="KW-0328">Glycosyltransferase</keyword>
<dbReference type="PANTHER" id="PTHR19278">
    <property type="entry name" value="OROTATE PHOSPHORIBOSYLTRANSFERASE"/>
    <property type="match status" value="1"/>
</dbReference>
<keyword evidence="3 4" id="KW-0804">Transcription</keyword>
<dbReference type="AlphaFoldDB" id="A0A075WB24"/>